<dbReference type="AlphaFoldDB" id="E4KQL5"/>
<evidence type="ECO:0000313" key="5">
    <source>
        <dbReference type="Proteomes" id="UP000005990"/>
    </source>
</evidence>
<feature type="domain" description="3H" evidence="2">
    <location>
        <begin position="75"/>
        <end position="171"/>
    </location>
</feature>
<dbReference type="SUPFAM" id="SSF75500">
    <property type="entry name" value="Putative transcriptional regulator TM1602, C-terminal domain"/>
    <property type="match status" value="1"/>
</dbReference>
<proteinExistence type="predicted"/>
<evidence type="ECO:0000259" key="2">
    <source>
        <dbReference type="Pfam" id="PF02829"/>
    </source>
</evidence>
<gene>
    <name evidence="4" type="ORF">HMPREF9257_0574</name>
</gene>
<dbReference type="InterPro" id="IPR035922">
    <property type="entry name" value="3H_dom_sf"/>
</dbReference>
<name>E4KQL5_9LACT</name>
<dbReference type="EMBL" id="AENN01000017">
    <property type="protein sequence ID" value="EFR30682.1"/>
    <property type="molecule type" value="Genomic_DNA"/>
</dbReference>
<dbReference type="OrthoDB" id="9792661at2"/>
<dbReference type="PIRSF" id="PIRSF037847">
    <property type="entry name" value="NiaR"/>
    <property type="match status" value="1"/>
</dbReference>
<dbReference type="InterPro" id="IPR026043">
    <property type="entry name" value="NadR"/>
</dbReference>
<dbReference type="InterPro" id="IPR036390">
    <property type="entry name" value="WH_DNA-bd_sf"/>
</dbReference>
<dbReference type="eggNOG" id="COG1827">
    <property type="taxonomic scope" value="Bacteria"/>
</dbReference>
<dbReference type="GO" id="GO:0046872">
    <property type="term" value="F:metal ion binding"/>
    <property type="evidence" value="ECO:0007669"/>
    <property type="project" value="UniProtKB-KW"/>
</dbReference>
<comment type="caution">
    <text evidence="4">The sequence shown here is derived from an EMBL/GenBank/DDBJ whole genome shotgun (WGS) entry which is preliminary data.</text>
</comment>
<dbReference type="Gene3D" id="3.30.1340.20">
    <property type="entry name" value="3H domain"/>
    <property type="match status" value="1"/>
</dbReference>
<reference evidence="4 5" key="1">
    <citation type="submission" date="2010-10" db="EMBL/GenBank/DDBJ databases">
        <authorList>
            <person name="Durkin A.S."/>
            <person name="Madupu R."/>
            <person name="Torralba M."/>
            <person name="Gillis M."/>
            <person name="Methe B."/>
            <person name="Sutton G."/>
            <person name="Nelson K.E."/>
        </authorList>
    </citation>
    <scope>NUCLEOTIDE SEQUENCE [LARGE SCALE GENOMIC DNA]</scope>
    <source>
        <strain evidence="4 5">ACS-139-V-Col8</strain>
    </source>
</reference>
<dbReference type="SUPFAM" id="SSF46785">
    <property type="entry name" value="Winged helix' DNA-binding domain"/>
    <property type="match status" value="1"/>
</dbReference>
<feature type="binding site" evidence="1">
    <location>
        <position position="148"/>
    </location>
    <ligand>
        <name>Ni(2+)</name>
        <dbReference type="ChEBI" id="CHEBI:49786"/>
    </ligand>
</feature>
<dbReference type="PANTHER" id="PTHR40068">
    <property type="entry name" value="TRANSCRIPTION REPRESSOR NIAR-RELATED"/>
    <property type="match status" value="1"/>
</dbReference>
<evidence type="ECO:0000259" key="3">
    <source>
        <dbReference type="Pfam" id="PF08279"/>
    </source>
</evidence>
<accession>E4KQL5</accession>
<dbReference type="Gene3D" id="1.10.10.10">
    <property type="entry name" value="Winged helix-like DNA-binding domain superfamily/Winged helix DNA-binding domain"/>
    <property type="match status" value="1"/>
</dbReference>
<keyword evidence="1" id="KW-0479">Metal-binding</keyword>
<dbReference type="InterPro" id="IPR036388">
    <property type="entry name" value="WH-like_DNA-bd_sf"/>
</dbReference>
<keyword evidence="1" id="KW-0533">Nickel</keyword>
<evidence type="ECO:0000256" key="1">
    <source>
        <dbReference type="PIRSR" id="PIRSR037847-1"/>
    </source>
</evidence>
<evidence type="ECO:0000313" key="4">
    <source>
        <dbReference type="EMBL" id="EFR30682.1"/>
    </source>
</evidence>
<feature type="binding site" evidence="1">
    <location>
        <position position="87"/>
    </location>
    <ligand>
        <name>Ni(2+)</name>
        <dbReference type="ChEBI" id="CHEBI:49786"/>
    </ligand>
</feature>
<dbReference type="Pfam" id="PF08279">
    <property type="entry name" value="HTH_11"/>
    <property type="match status" value="1"/>
</dbReference>
<dbReference type="RefSeq" id="WP_006418842.1">
    <property type="nucleotide sequence ID" value="NZ_AENN01000017.1"/>
</dbReference>
<protein>
    <submittedName>
        <fullName evidence="4">HTH domain protein</fullName>
    </submittedName>
</protein>
<feature type="binding site" evidence="1">
    <location>
        <position position="79"/>
    </location>
    <ligand>
        <name>Ni(2+)</name>
        <dbReference type="ChEBI" id="CHEBI:49786"/>
    </ligand>
</feature>
<dbReference type="PANTHER" id="PTHR40068:SF1">
    <property type="entry name" value="TRANSCRIPTION REPRESSOR NIAR-RELATED"/>
    <property type="match status" value="1"/>
</dbReference>
<dbReference type="Pfam" id="PF02829">
    <property type="entry name" value="3H"/>
    <property type="match status" value="1"/>
</dbReference>
<organism evidence="4 5">
    <name type="scientific">Eremococcus coleocola ACS-139-V-Col8</name>
    <dbReference type="NCBI Taxonomy" id="908337"/>
    <lineage>
        <taxon>Bacteria</taxon>
        <taxon>Bacillati</taxon>
        <taxon>Bacillota</taxon>
        <taxon>Bacilli</taxon>
        <taxon>Lactobacillales</taxon>
        <taxon>Aerococcaceae</taxon>
        <taxon>Eremococcus</taxon>
    </lineage>
</organism>
<sequence length="174" mass="19486">MKVQERRQAIVEALEAAQNPISASDLAASFDISRQIIVSDINRLRQAGYQITSTHRGYIMSQTLQTVPLNYRDRICCRHSLSQTQRELEIVLDHGAAFESVEIDHPIYGLITASLAIEGDQDIQSFMSLTQDHQGALLSFLTQGIHYHTLKCPDKASFLAIKAALKEEGILYEN</sequence>
<keyword evidence="5" id="KW-1185">Reference proteome</keyword>
<dbReference type="Proteomes" id="UP000005990">
    <property type="component" value="Unassembled WGS sequence"/>
</dbReference>
<dbReference type="InterPro" id="IPR013196">
    <property type="entry name" value="HTH_11"/>
</dbReference>
<feature type="binding site" evidence="1">
    <location>
        <position position="146"/>
    </location>
    <ligand>
        <name>Ni(2+)</name>
        <dbReference type="ChEBI" id="CHEBI:49786"/>
    </ligand>
</feature>
<dbReference type="InterPro" id="IPR004173">
    <property type="entry name" value="3H_domain"/>
</dbReference>
<dbReference type="STRING" id="908337.HMPREF9257_0574"/>
<feature type="domain" description="Helix-turn-helix type 11" evidence="3">
    <location>
        <begin position="6"/>
        <end position="59"/>
    </location>
</feature>